<feature type="transmembrane region" description="Helical" evidence="7">
    <location>
        <begin position="366"/>
        <end position="386"/>
    </location>
</feature>
<proteinExistence type="predicted"/>
<feature type="compositionally biased region" description="Basic and acidic residues" evidence="6">
    <location>
        <begin position="1"/>
        <end position="16"/>
    </location>
</feature>
<dbReference type="PANTHER" id="PTHR23501">
    <property type="entry name" value="MAJOR FACILITATOR SUPERFAMILY"/>
    <property type="match status" value="1"/>
</dbReference>
<feature type="transmembrane region" description="Helical" evidence="7">
    <location>
        <begin position="393"/>
        <end position="412"/>
    </location>
</feature>
<name>A0ABR0ECS0_ZASCE</name>
<dbReference type="InterPro" id="IPR010573">
    <property type="entry name" value="MFS_Str1/Tri12-like"/>
</dbReference>
<feature type="transmembrane region" description="Helical" evidence="7">
    <location>
        <begin position="52"/>
        <end position="79"/>
    </location>
</feature>
<accession>A0ABR0ECS0</accession>
<evidence type="ECO:0000256" key="7">
    <source>
        <dbReference type="SAM" id="Phobius"/>
    </source>
</evidence>
<feature type="transmembrane region" description="Helical" evidence="7">
    <location>
        <begin position="325"/>
        <end position="346"/>
    </location>
</feature>
<organism evidence="9 10">
    <name type="scientific">Zasmidium cellare</name>
    <name type="common">Wine cellar mold</name>
    <name type="synonym">Racodium cellare</name>
    <dbReference type="NCBI Taxonomy" id="395010"/>
    <lineage>
        <taxon>Eukaryota</taxon>
        <taxon>Fungi</taxon>
        <taxon>Dikarya</taxon>
        <taxon>Ascomycota</taxon>
        <taxon>Pezizomycotina</taxon>
        <taxon>Dothideomycetes</taxon>
        <taxon>Dothideomycetidae</taxon>
        <taxon>Mycosphaerellales</taxon>
        <taxon>Mycosphaerellaceae</taxon>
        <taxon>Zasmidium</taxon>
    </lineage>
</organism>
<evidence type="ECO:0000256" key="2">
    <source>
        <dbReference type="ARBA" id="ARBA00022448"/>
    </source>
</evidence>
<sequence length="609" mass="66360">MEKDRESSKDYDHVESMTRIPAYTDHRADDDRADEARGKNADKFDKSYWLSVNYIGTLFAVGVAFMGGIGGYGLIAPILQQINEDIGPDPNINWVPLVNLAGGAIFFLMVGQLSDIFGRRWFFIIGSIIALIGSIVGATAKNVNTLIGAEVLIGIAVAFQQSFFWVVAELVPMKYRYFANSYCYLMTTPTSPLAARVAYSFLNYPGSWRNCFYLLIAVNATSAISWYLFYHPPTFGMLHRQKAAKDLFLKFDWIGLVLYSGGLCILIFGLNWGGVLYPWDSANVIATMVVGGVTLFFILPAYEIFLSKRGKEPYLPLHLFKNMRFMSAAWNNGLGACVYYGGAIVFPQVVTTLYYGRGQISDYDVGTLAGLINMAFVFAQAVHGFFEWVLGPRWCLIGSSTVACALLTATAADLANKSLTLGLVIPGSFAIGLVESVATTTSTFPLRSQEEIGQGGGLCGSIRNFTSAIAVAIFTAVLANRLTTTVGKEVAPVALGMGLPESSLPALSMALQGKGQYSAVPGINQGIQDAVQEPYRIAFQQAAQTVFLVTSAFTAIAIILSFFTTNNDKSTENYVAGGVHNMKEEKNFAKSHRKDEEHHSEEHVGNGKD</sequence>
<evidence type="ECO:0000256" key="6">
    <source>
        <dbReference type="SAM" id="MobiDB-lite"/>
    </source>
</evidence>
<evidence type="ECO:0000259" key="8">
    <source>
        <dbReference type="PROSITE" id="PS50850"/>
    </source>
</evidence>
<evidence type="ECO:0000313" key="9">
    <source>
        <dbReference type="EMBL" id="KAK4498863.1"/>
    </source>
</evidence>
<feature type="domain" description="Major facilitator superfamily (MFS) profile" evidence="8">
    <location>
        <begin position="57"/>
        <end position="569"/>
    </location>
</feature>
<evidence type="ECO:0000256" key="3">
    <source>
        <dbReference type="ARBA" id="ARBA00022692"/>
    </source>
</evidence>
<evidence type="ECO:0000313" key="10">
    <source>
        <dbReference type="Proteomes" id="UP001305779"/>
    </source>
</evidence>
<feature type="transmembrane region" description="Helical" evidence="7">
    <location>
        <begin position="146"/>
        <end position="167"/>
    </location>
</feature>
<feature type="compositionally biased region" description="Basic and acidic residues" evidence="6">
    <location>
        <begin position="24"/>
        <end position="36"/>
    </location>
</feature>
<feature type="transmembrane region" description="Helical" evidence="7">
    <location>
        <begin position="418"/>
        <end position="438"/>
    </location>
</feature>
<comment type="subcellular location">
    <subcellularLocation>
        <location evidence="1">Membrane</location>
        <topology evidence="1">Multi-pass membrane protein</topology>
    </subcellularLocation>
</comment>
<gene>
    <name evidence="9" type="ORF">PRZ48_009373</name>
</gene>
<dbReference type="InterPro" id="IPR036259">
    <property type="entry name" value="MFS_trans_sf"/>
</dbReference>
<dbReference type="Gene3D" id="1.20.1250.20">
    <property type="entry name" value="MFS general substrate transporter like domains"/>
    <property type="match status" value="1"/>
</dbReference>
<dbReference type="PANTHER" id="PTHR23501:SF109">
    <property type="entry name" value="MAJOR FACILITATOR SUPERFAMILY (MFS) PROFILE DOMAIN-CONTAINING PROTEIN-RELATED"/>
    <property type="match status" value="1"/>
</dbReference>
<dbReference type="PROSITE" id="PS00216">
    <property type="entry name" value="SUGAR_TRANSPORT_1"/>
    <property type="match status" value="1"/>
</dbReference>
<feature type="transmembrane region" description="Helical" evidence="7">
    <location>
        <begin position="284"/>
        <end position="305"/>
    </location>
</feature>
<keyword evidence="2" id="KW-0813">Transport</keyword>
<feature type="transmembrane region" description="Helical" evidence="7">
    <location>
        <begin position="545"/>
        <end position="563"/>
    </location>
</feature>
<feature type="region of interest" description="Disordered" evidence="6">
    <location>
        <begin position="1"/>
        <end position="36"/>
    </location>
</feature>
<dbReference type="EMBL" id="JAXOVC010000007">
    <property type="protein sequence ID" value="KAK4498863.1"/>
    <property type="molecule type" value="Genomic_DNA"/>
</dbReference>
<feature type="transmembrane region" description="Helical" evidence="7">
    <location>
        <begin position="121"/>
        <end position="140"/>
    </location>
</feature>
<evidence type="ECO:0000256" key="1">
    <source>
        <dbReference type="ARBA" id="ARBA00004141"/>
    </source>
</evidence>
<dbReference type="SUPFAM" id="SSF103473">
    <property type="entry name" value="MFS general substrate transporter"/>
    <property type="match status" value="1"/>
</dbReference>
<feature type="transmembrane region" description="Helical" evidence="7">
    <location>
        <begin position="91"/>
        <end position="109"/>
    </location>
</feature>
<keyword evidence="3 7" id="KW-0812">Transmembrane</keyword>
<dbReference type="Pfam" id="PF06609">
    <property type="entry name" value="TRI12"/>
    <property type="match status" value="1"/>
</dbReference>
<feature type="transmembrane region" description="Helical" evidence="7">
    <location>
        <begin position="211"/>
        <end position="230"/>
    </location>
</feature>
<keyword evidence="4 7" id="KW-1133">Transmembrane helix</keyword>
<keyword evidence="10" id="KW-1185">Reference proteome</keyword>
<feature type="transmembrane region" description="Helical" evidence="7">
    <location>
        <begin position="179"/>
        <end position="199"/>
    </location>
</feature>
<evidence type="ECO:0000256" key="4">
    <source>
        <dbReference type="ARBA" id="ARBA00022989"/>
    </source>
</evidence>
<evidence type="ECO:0000256" key="5">
    <source>
        <dbReference type="ARBA" id="ARBA00023136"/>
    </source>
</evidence>
<protein>
    <recommendedName>
        <fullName evidence="8">Major facilitator superfamily (MFS) profile domain-containing protein</fullName>
    </recommendedName>
</protein>
<dbReference type="Proteomes" id="UP001305779">
    <property type="component" value="Unassembled WGS sequence"/>
</dbReference>
<keyword evidence="5 7" id="KW-0472">Membrane</keyword>
<reference evidence="9 10" key="1">
    <citation type="journal article" date="2023" name="G3 (Bethesda)">
        <title>A chromosome-level genome assembly of Zasmidium syzygii isolated from banana leaves.</title>
        <authorList>
            <person name="van Westerhoven A.C."/>
            <person name="Mehrabi R."/>
            <person name="Talebi R."/>
            <person name="Steentjes M.B.F."/>
            <person name="Corcolon B."/>
            <person name="Chong P.A."/>
            <person name="Kema G.H.J."/>
            <person name="Seidl M.F."/>
        </authorList>
    </citation>
    <scope>NUCLEOTIDE SEQUENCE [LARGE SCALE GENOMIC DNA]</scope>
    <source>
        <strain evidence="9 10">P124</strain>
    </source>
</reference>
<feature type="transmembrane region" description="Helical" evidence="7">
    <location>
        <begin position="251"/>
        <end position="272"/>
    </location>
</feature>
<dbReference type="InterPro" id="IPR005829">
    <property type="entry name" value="Sugar_transporter_CS"/>
</dbReference>
<dbReference type="InterPro" id="IPR020846">
    <property type="entry name" value="MFS_dom"/>
</dbReference>
<comment type="caution">
    <text evidence="9">The sequence shown here is derived from an EMBL/GenBank/DDBJ whole genome shotgun (WGS) entry which is preliminary data.</text>
</comment>
<dbReference type="PROSITE" id="PS50850">
    <property type="entry name" value="MFS"/>
    <property type="match status" value="1"/>
</dbReference>
<feature type="region of interest" description="Disordered" evidence="6">
    <location>
        <begin position="587"/>
        <end position="609"/>
    </location>
</feature>